<comment type="caution">
    <text evidence="7">The sequence shown here is derived from an EMBL/GenBank/DDBJ whole genome shotgun (WGS) entry which is preliminary data.</text>
</comment>
<dbReference type="InterPro" id="IPR013325">
    <property type="entry name" value="RNA_pol_sigma_r2"/>
</dbReference>
<proteinExistence type="inferred from homology"/>
<evidence type="ECO:0000313" key="7">
    <source>
        <dbReference type="EMBL" id="TCI10805.1"/>
    </source>
</evidence>
<dbReference type="InterPro" id="IPR039425">
    <property type="entry name" value="RNA_pol_sigma-70-like"/>
</dbReference>
<dbReference type="RefSeq" id="WP_131409167.1">
    <property type="nucleotide sequence ID" value="NZ_SJTG01000002.1"/>
</dbReference>
<dbReference type="Gene3D" id="1.10.10.10">
    <property type="entry name" value="Winged helix-like DNA-binding domain superfamily/Winged helix DNA-binding domain"/>
    <property type="match status" value="1"/>
</dbReference>
<accession>A0A4R0YS03</accession>
<keyword evidence="4" id="KW-0804">Transcription</keyword>
<evidence type="ECO:0000256" key="2">
    <source>
        <dbReference type="ARBA" id="ARBA00023015"/>
    </source>
</evidence>
<dbReference type="PANTHER" id="PTHR43133:SF25">
    <property type="entry name" value="RNA POLYMERASE SIGMA FACTOR RFAY-RELATED"/>
    <property type="match status" value="1"/>
</dbReference>
<dbReference type="Pfam" id="PF08281">
    <property type="entry name" value="Sigma70_r4_2"/>
    <property type="match status" value="1"/>
</dbReference>
<dbReference type="CDD" id="cd06171">
    <property type="entry name" value="Sigma70_r4"/>
    <property type="match status" value="1"/>
</dbReference>
<keyword evidence="8" id="KW-1185">Reference proteome</keyword>
<sequence>MPVDTLASTPGPVPARSARFESLVLPYLDAAYNLARWLARDDADAQDVVQESMLRALRYFESFHGGDARVWLLAIVRNTFYTLRAKAPQDSVPADREEEAHPLVDEGPSPETLTLLAVDIEALQGALARLPPPWREVIVLRELEECSYKEIAVITGQKIGTVMSRLARAREHLRTDLSGHTREVRRHDVR</sequence>
<feature type="domain" description="RNA polymerase sigma factor 70 region 4 type 2" evidence="6">
    <location>
        <begin position="121"/>
        <end position="173"/>
    </location>
</feature>
<organism evidence="7 8">
    <name type="scientific">Dyella soli</name>
    <dbReference type="NCBI Taxonomy" id="522319"/>
    <lineage>
        <taxon>Bacteria</taxon>
        <taxon>Pseudomonadati</taxon>
        <taxon>Pseudomonadota</taxon>
        <taxon>Gammaproteobacteria</taxon>
        <taxon>Lysobacterales</taxon>
        <taxon>Rhodanobacteraceae</taxon>
        <taxon>Dyella</taxon>
    </lineage>
</organism>
<dbReference type="Pfam" id="PF04542">
    <property type="entry name" value="Sigma70_r2"/>
    <property type="match status" value="1"/>
</dbReference>
<evidence type="ECO:0000259" key="6">
    <source>
        <dbReference type="Pfam" id="PF08281"/>
    </source>
</evidence>
<evidence type="ECO:0000256" key="4">
    <source>
        <dbReference type="ARBA" id="ARBA00023163"/>
    </source>
</evidence>
<evidence type="ECO:0000313" key="8">
    <source>
        <dbReference type="Proteomes" id="UP000291822"/>
    </source>
</evidence>
<dbReference type="InterPro" id="IPR013249">
    <property type="entry name" value="RNA_pol_sigma70_r4_t2"/>
</dbReference>
<comment type="similarity">
    <text evidence="1">Belongs to the sigma-70 factor family. ECF subfamily.</text>
</comment>
<dbReference type="SUPFAM" id="SSF88659">
    <property type="entry name" value="Sigma3 and sigma4 domains of RNA polymerase sigma factors"/>
    <property type="match status" value="1"/>
</dbReference>
<gene>
    <name evidence="7" type="ORF">EZM97_18335</name>
</gene>
<dbReference type="InterPro" id="IPR007627">
    <property type="entry name" value="RNA_pol_sigma70_r2"/>
</dbReference>
<evidence type="ECO:0000256" key="3">
    <source>
        <dbReference type="ARBA" id="ARBA00023082"/>
    </source>
</evidence>
<evidence type="ECO:0000256" key="1">
    <source>
        <dbReference type="ARBA" id="ARBA00010641"/>
    </source>
</evidence>
<dbReference type="Proteomes" id="UP000291822">
    <property type="component" value="Unassembled WGS sequence"/>
</dbReference>
<dbReference type="EMBL" id="SJTG01000002">
    <property type="protein sequence ID" value="TCI10805.1"/>
    <property type="molecule type" value="Genomic_DNA"/>
</dbReference>
<dbReference type="InterPro" id="IPR014284">
    <property type="entry name" value="RNA_pol_sigma-70_dom"/>
</dbReference>
<dbReference type="GO" id="GO:0003677">
    <property type="term" value="F:DNA binding"/>
    <property type="evidence" value="ECO:0007669"/>
    <property type="project" value="InterPro"/>
</dbReference>
<dbReference type="GO" id="GO:0006352">
    <property type="term" value="P:DNA-templated transcription initiation"/>
    <property type="evidence" value="ECO:0007669"/>
    <property type="project" value="InterPro"/>
</dbReference>
<dbReference type="InterPro" id="IPR013324">
    <property type="entry name" value="RNA_pol_sigma_r3/r4-like"/>
</dbReference>
<dbReference type="GO" id="GO:0016987">
    <property type="term" value="F:sigma factor activity"/>
    <property type="evidence" value="ECO:0007669"/>
    <property type="project" value="UniProtKB-KW"/>
</dbReference>
<dbReference type="PANTHER" id="PTHR43133">
    <property type="entry name" value="RNA POLYMERASE ECF-TYPE SIGMA FACTO"/>
    <property type="match status" value="1"/>
</dbReference>
<feature type="domain" description="RNA polymerase sigma-70 region 2" evidence="5">
    <location>
        <begin position="23"/>
        <end position="85"/>
    </location>
</feature>
<protein>
    <submittedName>
        <fullName evidence="7">Sigma-70 family RNA polymerase sigma factor</fullName>
    </submittedName>
</protein>
<evidence type="ECO:0000259" key="5">
    <source>
        <dbReference type="Pfam" id="PF04542"/>
    </source>
</evidence>
<name>A0A4R0YS03_9GAMM</name>
<dbReference type="AlphaFoldDB" id="A0A4R0YS03"/>
<dbReference type="SUPFAM" id="SSF88946">
    <property type="entry name" value="Sigma2 domain of RNA polymerase sigma factors"/>
    <property type="match status" value="1"/>
</dbReference>
<reference evidence="7 8" key="1">
    <citation type="submission" date="2019-02" db="EMBL/GenBank/DDBJ databases">
        <title>Dyella amyloliquefaciens sp. nov., isolated from forest soil.</title>
        <authorList>
            <person name="Gao Z.-H."/>
            <person name="Qiu L.-H."/>
        </authorList>
    </citation>
    <scope>NUCLEOTIDE SEQUENCE [LARGE SCALE GENOMIC DNA]</scope>
    <source>
        <strain evidence="7 8">KACC 12747</strain>
    </source>
</reference>
<keyword evidence="2" id="KW-0805">Transcription regulation</keyword>
<dbReference type="Gene3D" id="1.10.1740.10">
    <property type="match status" value="1"/>
</dbReference>
<dbReference type="NCBIfam" id="TIGR02937">
    <property type="entry name" value="sigma70-ECF"/>
    <property type="match status" value="1"/>
</dbReference>
<keyword evidence="3" id="KW-0731">Sigma factor</keyword>
<dbReference type="InterPro" id="IPR036388">
    <property type="entry name" value="WH-like_DNA-bd_sf"/>
</dbReference>